<protein>
    <recommendedName>
        <fullName evidence="4">Redoxin domain-containing protein</fullName>
    </recommendedName>
</protein>
<comment type="caution">
    <text evidence="2">The sequence shown here is derived from an EMBL/GenBank/DDBJ whole genome shotgun (WGS) entry which is preliminary data.</text>
</comment>
<feature type="compositionally biased region" description="Low complexity" evidence="1">
    <location>
        <begin position="187"/>
        <end position="204"/>
    </location>
</feature>
<evidence type="ECO:0000313" key="3">
    <source>
        <dbReference type="Proteomes" id="UP000484875"/>
    </source>
</evidence>
<name>A0A845HHZ2_9BURK</name>
<evidence type="ECO:0000313" key="2">
    <source>
        <dbReference type="EMBL" id="MYN17195.1"/>
    </source>
</evidence>
<feature type="region of interest" description="Disordered" evidence="1">
    <location>
        <begin position="178"/>
        <end position="204"/>
    </location>
</feature>
<sequence>MDSQILYLTLALLALGLALNIKLTLSVLHTTRRERDTLEALPPGAPLPPVPARALRGGVVHRLGAGGQAAALLFLSSKCPKCKTKLAEIGGMLAPAEQAGLDIWIVSHEPGWRLRQFLRGFPLTRALRVTMRDYRLLNPTLASSAYMMVNHEGVLEAAGMIGDDNWLELRAQLADSAETDASTDGVAGTAKATTTAETAAEGAP</sequence>
<dbReference type="InterPro" id="IPR036249">
    <property type="entry name" value="Thioredoxin-like_sf"/>
</dbReference>
<keyword evidence="3" id="KW-1185">Reference proteome</keyword>
<dbReference type="RefSeq" id="WP_161089838.1">
    <property type="nucleotide sequence ID" value="NZ_WWCV01000015.1"/>
</dbReference>
<dbReference type="AlphaFoldDB" id="A0A845HHZ2"/>
<reference evidence="2 3" key="1">
    <citation type="submission" date="2019-12" db="EMBL/GenBank/DDBJ databases">
        <title>Novel species isolated from a subtropical stream in China.</title>
        <authorList>
            <person name="Lu H."/>
        </authorList>
    </citation>
    <scope>NUCLEOTIDE SEQUENCE [LARGE SCALE GENOMIC DNA]</scope>
    <source>
        <strain evidence="2 3">FT107W</strain>
    </source>
</reference>
<dbReference type="SUPFAM" id="SSF52833">
    <property type="entry name" value="Thioredoxin-like"/>
    <property type="match status" value="1"/>
</dbReference>
<accession>A0A845HHZ2</accession>
<evidence type="ECO:0008006" key="4">
    <source>
        <dbReference type="Google" id="ProtNLM"/>
    </source>
</evidence>
<dbReference type="Proteomes" id="UP000484875">
    <property type="component" value="Unassembled WGS sequence"/>
</dbReference>
<organism evidence="2 3">
    <name type="scientific">Duganella vulcania</name>
    <dbReference type="NCBI Taxonomy" id="2692166"/>
    <lineage>
        <taxon>Bacteria</taxon>
        <taxon>Pseudomonadati</taxon>
        <taxon>Pseudomonadota</taxon>
        <taxon>Betaproteobacteria</taxon>
        <taxon>Burkholderiales</taxon>
        <taxon>Oxalobacteraceae</taxon>
        <taxon>Telluria group</taxon>
        <taxon>Duganella</taxon>
    </lineage>
</organism>
<proteinExistence type="predicted"/>
<gene>
    <name evidence="2" type="ORF">GTP81_10570</name>
</gene>
<evidence type="ECO:0000256" key="1">
    <source>
        <dbReference type="SAM" id="MobiDB-lite"/>
    </source>
</evidence>
<dbReference type="EMBL" id="WWCV01000015">
    <property type="protein sequence ID" value="MYN17195.1"/>
    <property type="molecule type" value="Genomic_DNA"/>
</dbReference>